<reference evidence="1 2" key="1">
    <citation type="journal article" date="2013" name="Environ. Microbiol.">
        <title>Genome analysis of Chitinivibrio alkaliphilus gen. nov., sp. nov., a novel extremely haloalkaliphilic anaerobic chitinolytic bacterium from the candidate phylum Termite Group 3.</title>
        <authorList>
            <person name="Sorokin D.Y."/>
            <person name="Gumerov V.M."/>
            <person name="Rakitin A.L."/>
            <person name="Beletsky A.V."/>
            <person name="Damste J.S."/>
            <person name="Muyzer G."/>
            <person name="Mardanov A.V."/>
            <person name="Ravin N.V."/>
        </authorList>
    </citation>
    <scope>NUCLEOTIDE SEQUENCE [LARGE SCALE GENOMIC DNA]</scope>
    <source>
        <strain evidence="1 2">ACht1</strain>
    </source>
</reference>
<dbReference type="Proteomes" id="UP000017148">
    <property type="component" value="Unassembled WGS sequence"/>
</dbReference>
<protein>
    <submittedName>
        <fullName evidence="1">Uncharacterized protein</fullName>
    </submittedName>
</protein>
<dbReference type="AlphaFoldDB" id="U7DAD8"/>
<proteinExistence type="predicted"/>
<keyword evidence="2" id="KW-1185">Reference proteome</keyword>
<sequence length="98" mass="11212">MGVPSVPLLTKFKSAKKLGIPAHEFEILVKSGTITPRVHDKFGERFGADDLERVYQAGVRRVLKEAVERYRVMLQEQKKRMMVLLSSVYSHQKIISVN</sequence>
<gene>
    <name evidence="1" type="ORF">CALK_0817</name>
</gene>
<evidence type="ECO:0000313" key="2">
    <source>
        <dbReference type="Proteomes" id="UP000017148"/>
    </source>
</evidence>
<comment type="caution">
    <text evidence="1">The sequence shown here is derived from an EMBL/GenBank/DDBJ whole genome shotgun (WGS) entry which is preliminary data.</text>
</comment>
<accession>U7DAD8</accession>
<dbReference type="RefSeq" id="WP_022636328.1">
    <property type="nucleotide sequence ID" value="NZ_ASJR01000006.1"/>
</dbReference>
<name>U7DAD8_9BACT</name>
<dbReference type="STRING" id="1313304.CALK_0817"/>
<evidence type="ECO:0000313" key="1">
    <source>
        <dbReference type="EMBL" id="ERP32097.1"/>
    </source>
</evidence>
<organism evidence="1 2">
    <name type="scientific">Chitinivibrio alkaliphilus ACht1</name>
    <dbReference type="NCBI Taxonomy" id="1313304"/>
    <lineage>
        <taxon>Bacteria</taxon>
        <taxon>Pseudomonadati</taxon>
        <taxon>Fibrobacterota</taxon>
        <taxon>Chitinivibrionia</taxon>
        <taxon>Chitinivibrionales</taxon>
        <taxon>Chitinivibrionaceae</taxon>
        <taxon>Chitinivibrio</taxon>
    </lineage>
</organism>
<dbReference type="EMBL" id="ASJR01000006">
    <property type="protein sequence ID" value="ERP32097.1"/>
    <property type="molecule type" value="Genomic_DNA"/>
</dbReference>